<dbReference type="SUPFAM" id="SSF53850">
    <property type="entry name" value="Periplasmic binding protein-like II"/>
    <property type="match status" value="1"/>
</dbReference>
<dbReference type="Pfam" id="PF09084">
    <property type="entry name" value="NMT1"/>
    <property type="match status" value="1"/>
</dbReference>
<dbReference type="InterPro" id="IPR015168">
    <property type="entry name" value="SsuA/THI5"/>
</dbReference>
<dbReference type="Proteomes" id="UP000238563">
    <property type="component" value="Unassembled WGS sequence"/>
</dbReference>
<dbReference type="PANTHER" id="PTHR30024:SF42">
    <property type="entry name" value="ALIPHATIC SULFONATES-BINDING PROTEIN-RELATED"/>
    <property type="match status" value="1"/>
</dbReference>
<dbReference type="EMBL" id="PVBT01000004">
    <property type="protein sequence ID" value="PRD52368.1"/>
    <property type="molecule type" value="Genomic_DNA"/>
</dbReference>
<keyword evidence="3" id="KW-1185">Reference proteome</keyword>
<name>A0A2S9JH95_9HYPH</name>
<organism evidence="2 3">
    <name type="scientific">Phyllobacterium myrsinacearum</name>
    <dbReference type="NCBI Taxonomy" id="28101"/>
    <lineage>
        <taxon>Bacteria</taxon>
        <taxon>Pseudomonadati</taxon>
        <taxon>Pseudomonadota</taxon>
        <taxon>Alphaproteobacteria</taxon>
        <taxon>Hyphomicrobiales</taxon>
        <taxon>Phyllobacteriaceae</taxon>
        <taxon>Phyllobacterium</taxon>
    </lineage>
</organism>
<reference evidence="2 3" key="1">
    <citation type="submission" date="2018-02" db="EMBL/GenBank/DDBJ databases">
        <title>The draft genome of Phyllobacterium myrsinacearum DSM5892.</title>
        <authorList>
            <person name="Li L."/>
            <person name="Liu L."/>
            <person name="Zhang X."/>
            <person name="Wang T."/>
        </authorList>
    </citation>
    <scope>NUCLEOTIDE SEQUENCE [LARGE SCALE GENOMIC DNA]</scope>
    <source>
        <strain evidence="2 3">DSM 5892</strain>
    </source>
</reference>
<dbReference type="Gene3D" id="3.40.190.10">
    <property type="entry name" value="Periplasmic binding protein-like II"/>
    <property type="match status" value="2"/>
</dbReference>
<accession>A0A2S9JH95</accession>
<dbReference type="PANTHER" id="PTHR30024">
    <property type="entry name" value="ALIPHATIC SULFONATES-BINDING PROTEIN-RELATED"/>
    <property type="match status" value="1"/>
</dbReference>
<evidence type="ECO:0000313" key="2">
    <source>
        <dbReference type="EMBL" id="PRD52368.1"/>
    </source>
</evidence>
<gene>
    <name evidence="2" type="ORF">C5750_15885</name>
</gene>
<evidence type="ECO:0000259" key="1">
    <source>
        <dbReference type="Pfam" id="PF09084"/>
    </source>
</evidence>
<protein>
    <submittedName>
        <fullName evidence="2">ABC transporter</fullName>
    </submittedName>
</protein>
<dbReference type="RefSeq" id="WP_105734878.1">
    <property type="nucleotide sequence ID" value="NZ_PVBT01000004.1"/>
</dbReference>
<evidence type="ECO:0000313" key="3">
    <source>
        <dbReference type="Proteomes" id="UP000238563"/>
    </source>
</evidence>
<comment type="caution">
    <text evidence="2">The sequence shown here is derived from an EMBL/GenBank/DDBJ whole genome shotgun (WGS) entry which is preliminary data.</text>
</comment>
<feature type="domain" description="SsuA/THI5-like" evidence="1">
    <location>
        <begin position="23"/>
        <end position="158"/>
    </location>
</feature>
<proteinExistence type="predicted"/>
<dbReference type="AlphaFoldDB" id="A0A2S9JH95"/>
<sequence length="280" mass="30698">MKIGVHPSNLHLRLAQAWPDAFSGLEPEFVNYNEGRDTIRLIGNGQIDFGGTGSTPPIAAEASGWNVTYIAASAPRPANGGIFVARNSPIRSIADLRGKRISLIDGSFHTYLLARALEGEGLRLPDVSRLETGAAESLPALLEGRVDAWIAMAPRLEKAMERSDIRLIARCGSTIPNRSLFWTTDDRRLSRETRQRIVAELSRIGREVAADTRIAAERLVANGAGDADLDAWERVVRSRDFSVVAADADIIAEQQEEADTLYRHGYFKNPVRLGQLARSV</sequence>
<dbReference type="OrthoDB" id="7374754at2"/>